<dbReference type="InterPro" id="IPR037459">
    <property type="entry name" value="RhgT-like"/>
</dbReference>
<dbReference type="CDD" id="cd01821">
    <property type="entry name" value="Rhamnogalacturan_acetylesterase_like"/>
    <property type="match status" value="1"/>
</dbReference>
<dbReference type="GO" id="GO:0016787">
    <property type="term" value="F:hydrolase activity"/>
    <property type="evidence" value="ECO:0007669"/>
    <property type="project" value="UniProtKB-KW"/>
</dbReference>
<reference evidence="4" key="1">
    <citation type="journal article" date="2020" name="Stud. Mycol.">
        <title>101 Dothideomycetes genomes: A test case for predicting lifestyles and emergence of pathogens.</title>
        <authorList>
            <person name="Haridas S."/>
            <person name="Albert R."/>
            <person name="Binder M."/>
            <person name="Bloem J."/>
            <person name="LaButti K."/>
            <person name="Salamov A."/>
            <person name="Andreopoulos B."/>
            <person name="Baker S."/>
            <person name="Barry K."/>
            <person name="Bills G."/>
            <person name="Bluhm B."/>
            <person name="Cannon C."/>
            <person name="Castanera R."/>
            <person name="Culley D."/>
            <person name="Daum C."/>
            <person name="Ezra D."/>
            <person name="Gonzalez J."/>
            <person name="Henrissat B."/>
            <person name="Kuo A."/>
            <person name="Liang C."/>
            <person name="Lipzen A."/>
            <person name="Lutzoni F."/>
            <person name="Magnuson J."/>
            <person name="Mondo S."/>
            <person name="Nolan M."/>
            <person name="Ohm R."/>
            <person name="Pangilinan J."/>
            <person name="Park H.-J."/>
            <person name="Ramirez L."/>
            <person name="Alfaro M."/>
            <person name="Sun H."/>
            <person name="Tritt A."/>
            <person name="Yoshinaga Y."/>
            <person name="Zwiers L.-H."/>
            <person name="Turgeon B."/>
            <person name="Goodwin S."/>
            <person name="Spatafora J."/>
            <person name="Crous P."/>
            <person name="Grigoriev I."/>
        </authorList>
    </citation>
    <scope>NUCLEOTIDE SEQUENCE [LARGE SCALE GENOMIC DNA]</scope>
    <source>
        <strain evidence="4">CECT 20119</strain>
    </source>
</reference>
<evidence type="ECO:0000256" key="1">
    <source>
        <dbReference type="SAM" id="SignalP"/>
    </source>
</evidence>
<protein>
    <submittedName>
        <fullName evidence="3">SGNH hydrolase-type esterase domain-containing protein</fullName>
    </submittedName>
</protein>
<dbReference type="AlphaFoldDB" id="A0A6A6GNI7"/>
<name>A0A6A6GNI7_9PEZI</name>
<dbReference type="OrthoDB" id="5041285at2759"/>
<keyword evidence="4" id="KW-1185">Reference proteome</keyword>
<dbReference type="EMBL" id="ML992501">
    <property type="protein sequence ID" value="KAF2227178.1"/>
    <property type="molecule type" value="Genomic_DNA"/>
</dbReference>
<dbReference type="InterPro" id="IPR036514">
    <property type="entry name" value="SGNH_hydro_sf"/>
</dbReference>
<dbReference type="Pfam" id="PF13472">
    <property type="entry name" value="Lipase_GDSL_2"/>
    <property type="match status" value="1"/>
</dbReference>
<feature type="signal peptide" evidence="1">
    <location>
        <begin position="1"/>
        <end position="17"/>
    </location>
</feature>
<evidence type="ECO:0000313" key="4">
    <source>
        <dbReference type="Proteomes" id="UP000799538"/>
    </source>
</evidence>
<dbReference type="PANTHER" id="PTHR43695:SF2">
    <property type="entry name" value="PUTATIVE (AFU_ORTHOLOGUE AFUA_2G17250)-RELATED"/>
    <property type="match status" value="1"/>
</dbReference>
<evidence type="ECO:0000313" key="3">
    <source>
        <dbReference type="EMBL" id="KAF2227178.1"/>
    </source>
</evidence>
<organism evidence="3 4">
    <name type="scientific">Elsinoe ampelina</name>
    <dbReference type="NCBI Taxonomy" id="302913"/>
    <lineage>
        <taxon>Eukaryota</taxon>
        <taxon>Fungi</taxon>
        <taxon>Dikarya</taxon>
        <taxon>Ascomycota</taxon>
        <taxon>Pezizomycotina</taxon>
        <taxon>Dothideomycetes</taxon>
        <taxon>Dothideomycetidae</taxon>
        <taxon>Myriangiales</taxon>
        <taxon>Elsinoaceae</taxon>
        <taxon>Elsinoe</taxon>
    </lineage>
</organism>
<keyword evidence="1" id="KW-0732">Signal</keyword>
<dbReference type="InterPro" id="IPR013830">
    <property type="entry name" value="SGNH_hydro"/>
</dbReference>
<dbReference type="Gene3D" id="3.40.50.1110">
    <property type="entry name" value="SGNH hydrolase"/>
    <property type="match status" value="1"/>
</dbReference>
<gene>
    <name evidence="3" type="ORF">BDZ85DRAFT_253838</name>
</gene>
<proteinExistence type="predicted"/>
<sequence length="257" mass="26892">MHASIPLVALFATLASALPDPASKKAKPPSFFLAGDSTTATQSPGGGGWGDGFLNTTLSHGAFGKNFGHNGATTVSFRAGGDWAAVLAAAKAALPSSKPYVTIQFGHNDQKPDKNISMGLLTANLEKFVAEVRAVPATPVLVTSLSRRSYKNGTVVLNLADVRAAALQAAENSGAAIIDLNEKSTAYLNAIGETDAQQYNLNPTDRTHLNVAGSVVFGSMVAGLLDEEVKEVRKYVKPVKDIAEAIEEGKFILPTVR</sequence>
<keyword evidence="3" id="KW-0378">Hydrolase</keyword>
<accession>A0A6A6GNI7</accession>
<evidence type="ECO:0000259" key="2">
    <source>
        <dbReference type="Pfam" id="PF13472"/>
    </source>
</evidence>
<feature type="domain" description="SGNH hydrolase-type esterase" evidence="2">
    <location>
        <begin position="34"/>
        <end position="213"/>
    </location>
</feature>
<dbReference type="PANTHER" id="PTHR43695">
    <property type="entry name" value="PUTATIVE (AFU_ORTHOLOGUE AFUA_2G17250)-RELATED"/>
    <property type="match status" value="1"/>
</dbReference>
<dbReference type="SUPFAM" id="SSF52266">
    <property type="entry name" value="SGNH hydrolase"/>
    <property type="match status" value="1"/>
</dbReference>
<dbReference type="Proteomes" id="UP000799538">
    <property type="component" value="Unassembled WGS sequence"/>
</dbReference>
<feature type="chain" id="PRO_5025347373" evidence="1">
    <location>
        <begin position="18"/>
        <end position="257"/>
    </location>
</feature>